<accession>A0A7C8YTL5</accession>
<reference evidence="3" key="2">
    <citation type="submission" date="2020-07" db="EMBL/GenBank/DDBJ databases">
        <authorList>
            <person name="Vera ALvarez R."/>
            <person name="Arias-Moreno D.M."/>
            <person name="Jimenez-Jacinto V."/>
            <person name="Jimenez-Bremont J.F."/>
            <person name="Swaminathan K."/>
            <person name="Moose S.P."/>
            <person name="Guerrero-Gonzalez M.L."/>
            <person name="Marino-Ramirez L."/>
            <person name="Landsman D."/>
            <person name="Rodriguez-Kessler M."/>
            <person name="Delgado-Sanchez P."/>
        </authorList>
    </citation>
    <scope>NUCLEOTIDE SEQUENCE</scope>
    <source>
        <tissue evidence="3">Cladode</tissue>
    </source>
</reference>
<evidence type="ECO:0000256" key="1">
    <source>
        <dbReference type="SAM" id="MobiDB-lite"/>
    </source>
</evidence>
<feature type="region of interest" description="Disordered" evidence="1">
    <location>
        <begin position="1"/>
        <end position="43"/>
    </location>
</feature>
<proteinExistence type="predicted"/>
<evidence type="ECO:0000256" key="2">
    <source>
        <dbReference type="SAM" id="Phobius"/>
    </source>
</evidence>
<feature type="transmembrane region" description="Helical" evidence="2">
    <location>
        <begin position="161"/>
        <end position="182"/>
    </location>
</feature>
<keyword evidence="2" id="KW-0472">Membrane</keyword>
<sequence length="237" mass="25533">MADGQPESEQTTHTYTNGEPSVKERGPEEDNDYSSTNDFKKRGGEAEPESLYVVVSSLLSSIFFPDPNSSLASLSLLHRVRVSLRDHLPRLRDASRTSGSKVLSWARRGSFLRLLLVISVGTITLLTMTGVLVFLLFLAAATINTVIVSFFMSLAAAGGFLAMFFASVAVIYIGVLSVAAFVISSATISAIIAAVIVTGWIGFFWTLWVALSKSTSFAKHSVCVTGSALAGWQAYRH</sequence>
<feature type="compositionally biased region" description="Polar residues" evidence="1">
    <location>
        <begin position="7"/>
        <end position="19"/>
    </location>
</feature>
<protein>
    <submittedName>
        <fullName evidence="3">Uncharacterized protein</fullName>
    </submittedName>
</protein>
<dbReference type="EMBL" id="GISG01056243">
    <property type="protein sequence ID" value="MBA4626352.1"/>
    <property type="molecule type" value="Transcribed_RNA"/>
</dbReference>
<name>A0A7C8YTL5_OPUST</name>
<dbReference type="PANTHER" id="PTHR35508:SF1">
    <property type="entry name" value="VOLTAGE-DEPENDENT L-TYPE CALCIUM CHANNEL SUBUNIT"/>
    <property type="match status" value="1"/>
</dbReference>
<dbReference type="PANTHER" id="PTHR35508">
    <property type="entry name" value="VOLTAGE-DEPENDENT L-TYPE CALCIUM CHANNEL SUBUNIT"/>
    <property type="match status" value="1"/>
</dbReference>
<reference evidence="3" key="1">
    <citation type="journal article" date="2013" name="J. Plant Res.">
        <title>Effect of fungi and light on seed germination of three Opuntia species from semiarid lands of central Mexico.</title>
        <authorList>
            <person name="Delgado-Sanchez P."/>
            <person name="Jimenez-Bremont J.F."/>
            <person name="Guerrero-Gonzalez Mde L."/>
            <person name="Flores J."/>
        </authorList>
    </citation>
    <scope>NUCLEOTIDE SEQUENCE</scope>
    <source>
        <tissue evidence="3">Cladode</tissue>
    </source>
</reference>
<keyword evidence="2" id="KW-1133">Transmembrane helix</keyword>
<evidence type="ECO:0000313" key="3">
    <source>
        <dbReference type="EMBL" id="MBA4626352.1"/>
    </source>
</evidence>
<organism evidence="3">
    <name type="scientific">Opuntia streptacantha</name>
    <name type="common">Prickly pear cactus</name>
    <name type="synonym">Opuntia cardona</name>
    <dbReference type="NCBI Taxonomy" id="393608"/>
    <lineage>
        <taxon>Eukaryota</taxon>
        <taxon>Viridiplantae</taxon>
        <taxon>Streptophyta</taxon>
        <taxon>Embryophyta</taxon>
        <taxon>Tracheophyta</taxon>
        <taxon>Spermatophyta</taxon>
        <taxon>Magnoliopsida</taxon>
        <taxon>eudicotyledons</taxon>
        <taxon>Gunneridae</taxon>
        <taxon>Pentapetalae</taxon>
        <taxon>Caryophyllales</taxon>
        <taxon>Cactineae</taxon>
        <taxon>Cactaceae</taxon>
        <taxon>Opuntioideae</taxon>
        <taxon>Opuntia</taxon>
    </lineage>
</organism>
<feature type="transmembrane region" description="Helical" evidence="2">
    <location>
        <begin position="111"/>
        <end position="128"/>
    </location>
</feature>
<keyword evidence="2" id="KW-0812">Transmembrane</keyword>
<feature type="transmembrane region" description="Helical" evidence="2">
    <location>
        <begin position="188"/>
        <end position="211"/>
    </location>
</feature>
<feature type="transmembrane region" description="Helical" evidence="2">
    <location>
        <begin position="134"/>
        <end position="154"/>
    </location>
</feature>
<dbReference type="AlphaFoldDB" id="A0A7C8YTL5"/>